<evidence type="ECO:0000313" key="3">
    <source>
        <dbReference type="EMBL" id="RDX47941.1"/>
    </source>
</evidence>
<feature type="domain" description="DUF6535" evidence="2">
    <location>
        <begin position="37"/>
        <end position="220"/>
    </location>
</feature>
<organism evidence="3 4">
    <name type="scientific">Lentinus brumalis</name>
    <dbReference type="NCBI Taxonomy" id="2498619"/>
    <lineage>
        <taxon>Eukaryota</taxon>
        <taxon>Fungi</taxon>
        <taxon>Dikarya</taxon>
        <taxon>Basidiomycota</taxon>
        <taxon>Agaricomycotina</taxon>
        <taxon>Agaricomycetes</taxon>
        <taxon>Polyporales</taxon>
        <taxon>Polyporaceae</taxon>
        <taxon>Lentinus</taxon>
    </lineage>
</organism>
<proteinExistence type="predicted"/>
<name>A0A371D5Z3_9APHY</name>
<evidence type="ECO:0000256" key="1">
    <source>
        <dbReference type="SAM" id="Phobius"/>
    </source>
</evidence>
<keyword evidence="1" id="KW-0812">Transmembrane</keyword>
<dbReference type="Proteomes" id="UP000256964">
    <property type="component" value="Unassembled WGS sequence"/>
</dbReference>
<dbReference type="EMBL" id="KZ857415">
    <property type="protein sequence ID" value="RDX47941.1"/>
    <property type="molecule type" value="Genomic_DNA"/>
</dbReference>
<feature type="transmembrane region" description="Helical" evidence="1">
    <location>
        <begin position="133"/>
        <end position="158"/>
    </location>
</feature>
<keyword evidence="4" id="KW-1185">Reference proteome</keyword>
<keyword evidence="1" id="KW-0472">Membrane</keyword>
<dbReference type="STRING" id="139420.A0A371D5Z3"/>
<dbReference type="OrthoDB" id="3219854at2759"/>
<gene>
    <name evidence="3" type="ORF">OH76DRAFT_1484377</name>
</gene>
<dbReference type="AlphaFoldDB" id="A0A371D5Z3"/>
<evidence type="ECO:0000313" key="4">
    <source>
        <dbReference type="Proteomes" id="UP000256964"/>
    </source>
</evidence>
<sequence length="699" mass="77990">MSTCAARRTYGEEDGQAGYNTAAVKCPYTEKERAEAWELCATTVKNHSDEMLKRWEDEINMLLTFAGLFSAALTAFNVQSYLLLQPDSGDATVQALAHISAQLSSFSVNQAFINSSAPVFTFANDSAFSAPLYAIWINALWFPALICALSASSIAVTVKQWLYQYKQGLSGTSRELSRLRQYRYENLLGWRVPEIIAMLPILLQIALSLFLGGLLILLWSLHPLVAVIASVLVGMLGVFHFVTTILPTFRPDCSYQSPQALGIFLVLEPLRRALIRASKTASPYFATSFLAHVDHSLNCVRHKLSTLLPKRGTHRSSWHAREKAAADSHRAQLDRGLVMTAYDVTLIDTVLHTSLGPCMWDMQPGCIRKCYDDVFGKRLQRLPWPNKEDWSPAAPLVLNFSLLAARDEHKVAHPEVLHETVLDMPTPEVQADSEVGGLFLQTMARLVLHRDGALSIRAFDKLVWYVYMTGIKDGAALRPDVIHDAIAAFPRTVKTFRNIIDHENSHLNIPYLSVAECILRYLTHHTAISPEDALAGEKNIQDMVAAVLVFVRFPGWTGKRTRLQYVLWELHDSGIILLMVKLREDAQGHDLVTPKLVGALRRLLTLVEEELLSDSWLGEFWRDKFDVVDGALVRLEALFDKDAAEVMDSVGDSDDSDGVSVHTVQELKPHWQYPTVPSLPNISVAAPDSVIAQLTPSRD</sequence>
<evidence type="ECO:0000259" key="2">
    <source>
        <dbReference type="Pfam" id="PF20153"/>
    </source>
</evidence>
<reference evidence="3 4" key="1">
    <citation type="journal article" date="2018" name="Biotechnol. Biofuels">
        <title>Integrative visual omics of the white-rot fungus Polyporus brumalis exposes the biotechnological potential of its oxidative enzymes for delignifying raw plant biomass.</title>
        <authorList>
            <person name="Miyauchi S."/>
            <person name="Rancon A."/>
            <person name="Drula E."/>
            <person name="Hage H."/>
            <person name="Chaduli D."/>
            <person name="Favel A."/>
            <person name="Grisel S."/>
            <person name="Henrissat B."/>
            <person name="Herpoel-Gimbert I."/>
            <person name="Ruiz-Duenas F.J."/>
            <person name="Chevret D."/>
            <person name="Hainaut M."/>
            <person name="Lin J."/>
            <person name="Wang M."/>
            <person name="Pangilinan J."/>
            <person name="Lipzen A."/>
            <person name="Lesage-Meessen L."/>
            <person name="Navarro D."/>
            <person name="Riley R."/>
            <person name="Grigoriev I.V."/>
            <person name="Zhou S."/>
            <person name="Raouche S."/>
            <person name="Rosso M.N."/>
        </authorList>
    </citation>
    <scope>NUCLEOTIDE SEQUENCE [LARGE SCALE GENOMIC DNA]</scope>
    <source>
        <strain evidence="3 4">BRFM 1820</strain>
    </source>
</reference>
<feature type="transmembrane region" description="Helical" evidence="1">
    <location>
        <begin position="224"/>
        <end position="246"/>
    </location>
</feature>
<keyword evidence="1" id="KW-1133">Transmembrane helix</keyword>
<protein>
    <recommendedName>
        <fullName evidence="2">DUF6535 domain-containing protein</fullName>
    </recommendedName>
</protein>
<dbReference type="InterPro" id="IPR045338">
    <property type="entry name" value="DUF6535"/>
</dbReference>
<dbReference type="Pfam" id="PF20153">
    <property type="entry name" value="DUF6535"/>
    <property type="match status" value="1"/>
</dbReference>
<accession>A0A371D5Z3</accession>
<feature type="transmembrane region" description="Helical" evidence="1">
    <location>
        <begin position="195"/>
        <end position="218"/>
    </location>
</feature>